<name>A0ABQ9VKZ4_SAGOE</name>
<dbReference type="Pfam" id="PF15331">
    <property type="entry name" value="TP53IP5"/>
    <property type="match status" value="1"/>
</dbReference>
<evidence type="ECO:0000313" key="2">
    <source>
        <dbReference type="EMBL" id="KAK2110051.1"/>
    </source>
</evidence>
<dbReference type="PANTHER" id="PTHR15562:SF0">
    <property type="entry name" value="TP53-TARGET GENE 5 PROTEIN"/>
    <property type="match status" value="1"/>
</dbReference>
<feature type="region of interest" description="Disordered" evidence="1">
    <location>
        <begin position="95"/>
        <end position="124"/>
    </location>
</feature>
<sequence length="359" mass="39971">MHDEKPQDKTEQPVSKVIERNRLRMVLKNLSLLKLLKGSNRRIQELHNLAKRCWNSLLSVPKMLRISSGENSACNKVKQNNEEFQEIGCSKKELRSKRLESREDSKKKEYEEWKPQVQSGLRNKAKTSLAAMPLKEKQVEPEVPRTPRGQGLNPGAQERQPLTEGLRVIVIKPQHHKTPMGDRKQLDVANQWIWFEGLPTRIHLPAPRVMCRPSTLRWVKRRCTRFCSASLEMPMWRPYKVGVTTPLTGQKPTSCTPPQPPRAGLLSGALYEVSSCSSWVLGASQSPPDVKVDVSCASKCVLPWSQIIEGTGSGGGAGTASLLLQCDMAGPPSIRSFNLKPWSTPSGRGHPLSVGVTGP</sequence>
<accession>A0ABQ9VKZ4</accession>
<feature type="compositionally biased region" description="Basic and acidic residues" evidence="1">
    <location>
        <begin position="136"/>
        <end position="145"/>
    </location>
</feature>
<dbReference type="PANTHER" id="PTHR15562">
    <property type="entry name" value="TP53-TARGET GENE 5 PROTEIN"/>
    <property type="match status" value="1"/>
</dbReference>
<protein>
    <recommendedName>
        <fullName evidence="4">TP53-target gene 5 protein</fullName>
    </recommendedName>
</protein>
<organism evidence="2 3">
    <name type="scientific">Saguinus oedipus</name>
    <name type="common">Cotton-top tamarin</name>
    <name type="synonym">Oedipomidas oedipus</name>
    <dbReference type="NCBI Taxonomy" id="9490"/>
    <lineage>
        <taxon>Eukaryota</taxon>
        <taxon>Metazoa</taxon>
        <taxon>Chordata</taxon>
        <taxon>Craniata</taxon>
        <taxon>Vertebrata</taxon>
        <taxon>Euteleostomi</taxon>
        <taxon>Mammalia</taxon>
        <taxon>Eutheria</taxon>
        <taxon>Euarchontoglires</taxon>
        <taxon>Primates</taxon>
        <taxon>Haplorrhini</taxon>
        <taxon>Platyrrhini</taxon>
        <taxon>Cebidae</taxon>
        <taxon>Callitrichinae</taxon>
        <taxon>Saguinus</taxon>
    </lineage>
</organism>
<proteinExistence type="predicted"/>
<feature type="compositionally biased region" description="Basic and acidic residues" evidence="1">
    <location>
        <begin position="95"/>
        <end position="114"/>
    </location>
</feature>
<dbReference type="InterPro" id="IPR029290">
    <property type="entry name" value="TP53TG5"/>
</dbReference>
<evidence type="ECO:0008006" key="4">
    <source>
        <dbReference type="Google" id="ProtNLM"/>
    </source>
</evidence>
<gene>
    <name evidence="2" type="ORF">P7K49_009797</name>
</gene>
<reference evidence="2 3" key="1">
    <citation type="submission" date="2023-05" db="EMBL/GenBank/DDBJ databases">
        <title>B98-5 Cell Line De Novo Hybrid Assembly: An Optical Mapping Approach.</title>
        <authorList>
            <person name="Kananen K."/>
            <person name="Auerbach J.A."/>
            <person name="Kautto E."/>
            <person name="Blachly J.S."/>
        </authorList>
    </citation>
    <scope>NUCLEOTIDE SEQUENCE [LARGE SCALE GENOMIC DNA]</scope>
    <source>
        <strain evidence="2">B95-8</strain>
        <tissue evidence="2">Cell line</tissue>
    </source>
</reference>
<keyword evidence="3" id="KW-1185">Reference proteome</keyword>
<evidence type="ECO:0000313" key="3">
    <source>
        <dbReference type="Proteomes" id="UP001266305"/>
    </source>
</evidence>
<evidence type="ECO:0000256" key="1">
    <source>
        <dbReference type="SAM" id="MobiDB-lite"/>
    </source>
</evidence>
<dbReference type="EMBL" id="JASSZA010000005">
    <property type="protein sequence ID" value="KAK2110051.1"/>
    <property type="molecule type" value="Genomic_DNA"/>
</dbReference>
<dbReference type="Proteomes" id="UP001266305">
    <property type="component" value="Unassembled WGS sequence"/>
</dbReference>
<feature type="region of interest" description="Disordered" evidence="1">
    <location>
        <begin position="136"/>
        <end position="158"/>
    </location>
</feature>
<comment type="caution">
    <text evidence="2">The sequence shown here is derived from an EMBL/GenBank/DDBJ whole genome shotgun (WGS) entry which is preliminary data.</text>
</comment>